<comment type="caution">
    <text evidence="1">The sequence shown here is derived from an EMBL/GenBank/DDBJ whole genome shotgun (WGS) entry which is preliminary data.</text>
</comment>
<sequence length="128" mass="13586">MLVGVAAPFFRDFLVGNDLETASIEMLAMVRRARTLAEAGRHNQPFGIAVNAGGRSVTLFAGSSFASRDPQFDEAMTFPGTLTVSGLSEFTFLYQSGLPTQTGIITFTAPALGESRAIFVNAQGLSSF</sequence>
<evidence type="ECO:0000313" key="1">
    <source>
        <dbReference type="EMBL" id="OHA47876.1"/>
    </source>
</evidence>
<protein>
    <recommendedName>
        <fullName evidence="3">General secretion pathway GspH domain-containing protein</fullName>
    </recommendedName>
</protein>
<evidence type="ECO:0008006" key="3">
    <source>
        <dbReference type="Google" id="ProtNLM"/>
    </source>
</evidence>
<dbReference type="STRING" id="1802362.A2806_02440"/>
<proteinExistence type="predicted"/>
<accession>A0A1G2PHQ3</accession>
<reference evidence="1 2" key="1">
    <citation type="journal article" date="2016" name="Nat. Commun.">
        <title>Thousands of microbial genomes shed light on interconnected biogeochemical processes in an aquifer system.</title>
        <authorList>
            <person name="Anantharaman K."/>
            <person name="Brown C.T."/>
            <person name="Hug L.A."/>
            <person name="Sharon I."/>
            <person name="Castelle C.J."/>
            <person name="Probst A.J."/>
            <person name="Thomas B.C."/>
            <person name="Singh A."/>
            <person name="Wilkins M.J."/>
            <person name="Karaoz U."/>
            <person name="Brodie E.L."/>
            <person name="Williams K.H."/>
            <person name="Hubbard S.S."/>
            <person name="Banfield J.F."/>
        </authorList>
    </citation>
    <scope>NUCLEOTIDE SEQUENCE [LARGE SCALE GENOMIC DNA]</scope>
</reference>
<gene>
    <name evidence="1" type="ORF">A2806_02440</name>
</gene>
<dbReference type="Proteomes" id="UP000177629">
    <property type="component" value="Unassembled WGS sequence"/>
</dbReference>
<dbReference type="EMBL" id="MHSS01000013">
    <property type="protein sequence ID" value="OHA47876.1"/>
    <property type="molecule type" value="Genomic_DNA"/>
</dbReference>
<evidence type="ECO:0000313" key="2">
    <source>
        <dbReference type="Proteomes" id="UP000177629"/>
    </source>
</evidence>
<name>A0A1G2PHQ3_9BACT</name>
<dbReference type="AlphaFoldDB" id="A0A1G2PHQ3"/>
<organism evidence="1 2">
    <name type="scientific">Candidatus Terrybacteria bacterium RIFCSPHIGHO2_01_FULL_48_17</name>
    <dbReference type="NCBI Taxonomy" id="1802362"/>
    <lineage>
        <taxon>Bacteria</taxon>
        <taxon>Candidatus Terryibacteriota</taxon>
    </lineage>
</organism>